<feature type="repeat" description="Solcar" evidence="8">
    <location>
        <begin position="93"/>
        <end position="178"/>
    </location>
</feature>
<keyword evidence="6 10" id="KW-1133">Transmembrane helix</keyword>
<dbReference type="GO" id="GO:0016020">
    <property type="term" value="C:membrane"/>
    <property type="evidence" value="ECO:0007669"/>
    <property type="project" value="UniProtKB-SubCell"/>
</dbReference>
<feature type="transmembrane region" description="Helical" evidence="10">
    <location>
        <begin position="279"/>
        <end position="297"/>
    </location>
</feature>
<reference evidence="11" key="3">
    <citation type="submission" date="2019-06" db="EMBL/GenBank/DDBJ databases">
        <authorList>
            <person name="Poynton C."/>
            <person name="Hasenbein S."/>
            <person name="Benoit J.B."/>
            <person name="Sepulveda M.S."/>
            <person name="Poelchau M.F."/>
            <person name="Murali S.C."/>
            <person name="Chen S."/>
            <person name="Glastad K.M."/>
            <person name="Werren J.H."/>
            <person name="Vineis J.H."/>
            <person name="Bowen J.L."/>
            <person name="Friedrich M."/>
            <person name="Jones J."/>
            <person name="Robertson H.M."/>
            <person name="Feyereisen R."/>
            <person name="Mechler-Hickson A."/>
            <person name="Mathers N."/>
            <person name="Lee C.E."/>
            <person name="Colbourne J.K."/>
            <person name="Biales A."/>
            <person name="Johnston J.S."/>
            <person name="Wellborn G.A."/>
            <person name="Rosendale A.J."/>
            <person name="Cridge A.G."/>
            <person name="Munoz-Torres M.C."/>
            <person name="Bain P.A."/>
            <person name="Manny A.R."/>
            <person name="Major K.M."/>
            <person name="Lambert F.N."/>
            <person name="Vulpe C.D."/>
            <person name="Tuck P."/>
            <person name="Blalock B.J."/>
            <person name="Lin Y.-Y."/>
            <person name="Smith M.E."/>
            <person name="Ochoa-Acuna H."/>
            <person name="Chen M.-J.M."/>
            <person name="Childers C.P."/>
            <person name="Qu J."/>
            <person name="Dugan S."/>
            <person name="Lee S.L."/>
            <person name="Chao H."/>
            <person name="Dinh H."/>
            <person name="Han Y."/>
            <person name="Doddapaneni H."/>
            <person name="Worley K.C."/>
            <person name="Muzny D.M."/>
            <person name="Gibbs R.A."/>
            <person name="Richards S."/>
        </authorList>
    </citation>
    <scope>NUCLEOTIDE SEQUENCE</scope>
    <source>
        <strain evidence="11">HAZT.00-mixed</strain>
        <tissue evidence="11">Whole organism</tissue>
    </source>
</reference>
<dbReference type="SUPFAM" id="SSF103506">
    <property type="entry name" value="Mitochondrial carrier"/>
    <property type="match status" value="1"/>
</dbReference>
<evidence type="ECO:0000256" key="10">
    <source>
        <dbReference type="SAM" id="Phobius"/>
    </source>
</evidence>
<proteinExistence type="inferred from homology"/>
<comment type="similarity">
    <text evidence="2 9">Belongs to the mitochondrial carrier (TC 2.A.29) family.</text>
</comment>
<evidence type="ECO:0000256" key="3">
    <source>
        <dbReference type="ARBA" id="ARBA00022448"/>
    </source>
</evidence>
<dbReference type="Pfam" id="PF00153">
    <property type="entry name" value="Mito_carr"/>
    <property type="match status" value="1"/>
</dbReference>
<dbReference type="PANTHER" id="PTHR45618">
    <property type="entry name" value="MITOCHONDRIAL DICARBOXYLATE CARRIER-RELATED"/>
    <property type="match status" value="1"/>
</dbReference>
<protein>
    <submittedName>
        <fullName evidence="11">Uncharacterized protein</fullName>
    </submittedName>
</protein>
<evidence type="ECO:0000256" key="2">
    <source>
        <dbReference type="ARBA" id="ARBA00006375"/>
    </source>
</evidence>
<dbReference type="Gene3D" id="1.50.40.10">
    <property type="entry name" value="Mitochondrial carrier domain"/>
    <property type="match status" value="1"/>
</dbReference>
<evidence type="ECO:0000256" key="8">
    <source>
        <dbReference type="PROSITE-ProRule" id="PRU00282"/>
    </source>
</evidence>
<evidence type="ECO:0000256" key="7">
    <source>
        <dbReference type="ARBA" id="ARBA00023136"/>
    </source>
</evidence>
<evidence type="ECO:0000256" key="5">
    <source>
        <dbReference type="ARBA" id="ARBA00022737"/>
    </source>
</evidence>
<dbReference type="AlphaFoldDB" id="A0A6A0GWK9"/>
<accession>A0A6A0GWK9</accession>
<evidence type="ECO:0000256" key="9">
    <source>
        <dbReference type="RuleBase" id="RU000488"/>
    </source>
</evidence>
<sequence length="298" mass="33183">MYCLLQALSRSTRRRLACRSRAVAWTVRWWPRATVACCTRSSGSAVKRASEPYIMAFQRYRIAPAVLRQATYGTIKFGIYYSLKKMFCPPEKESLPRNVACAVTAGVIGSSIANPTDVLKVRLQSGRGKTDQGLVDAFLSIYRMEGVQGLWKGVGQTAQRAGVVVGVELPLYDICKYYFLKYGQPNSPSTHFIAHRLKFWGVWVLWFHVYPLQKVLTELTGHSVVPERLEISSSTADVAAEAVNFCGHLPLQSHFAPCAASHPSGAAVLLCLAPMRCCSHAVLFLYLTFYFIKVFLLS</sequence>
<dbReference type="InterPro" id="IPR050391">
    <property type="entry name" value="Mito_Metabolite_Transporter"/>
</dbReference>
<dbReference type="PROSITE" id="PS50920">
    <property type="entry name" value="SOLCAR"/>
    <property type="match status" value="1"/>
</dbReference>
<keyword evidence="4 8" id="KW-0812">Transmembrane</keyword>
<dbReference type="EMBL" id="JQDR03012774">
    <property type="protein sequence ID" value="KAA0190765.1"/>
    <property type="molecule type" value="Genomic_DNA"/>
</dbReference>
<keyword evidence="5" id="KW-0677">Repeat</keyword>
<keyword evidence="7 8" id="KW-0472">Membrane</keyword>
<name>A0A6A0GWK9_HYAAZ</name>
<dbReference type="InterPro" id="IPR018108">
    <property type="entry name" value="MCP_transmembrane"/>
</dbReference>
<evidence type="ECO:0000256" key="1">
    <source>
        <dbReference type="ARBA" id="ARBA00004141"/>
    </source>
</evidence>
<dbReference type="OrthoDB" id="756301at2759"/>
<comment type="subcellular location">
    <subcellularLocation>
        <location evidence="1">Membrane</location>
        <topology evidence="1">Multi-pass membrane protein</topology>
    </subcellularLocation>
</comment>
<reference evidence="11" key="2">
    <citation type="journal article" date="2018" name="Environ. Sci. Technol.">
        <title>The Toxicogenome of Hyalella azteca: A Model for Sediment Ecotoxicology and Evolutionary Toxicology.</title>
        <authorList>
            <person name="Poynton H.C."/>
            <person name="Hasenbein S."/>
            <person name="Benoit J.B."/>
            <person name="Sepulveda M.S."/>
            <person name="Poelchau M.F."/>
            <person name="Hughes D.S.T."/>
            <person name="Murali S.C."/>
            <person name="Chen S."/>
            <person name="Glastad K.M."/>
            <person name="Goodisman M.A.D."/>
            <person name="Werren J.H."/>
            <person name="Vineis J.H."/>
            <person name="Bowen J.L."/>
            <person name="Friedrich M."/>
            <person name="Jones J."/>
            <person name="Robertson H.M."/>
            <person name="Feyereisen R."/>
            <person name="Mechler-Hickson A."/>
            <person name="Mathers N."/>
            <person name="Lee C.E."/>
            <person name="Colbourne J.K."/>
            <person name="Biales A."/>
            <person name="Johnston J.S."/>
            <person name="Wellborn G.A."/>
            <person name="Rosendale A.J."/>
            <person name="Cridge A.G."/>
            <person name="Munoz-Torres M.C."/>
            <person name="Bain P.A."/>
            <person name="Manny A.R."/>
            <person name="Major K.M."/>
            <person name="Lambert F.N."/>
            <person name="Vulpe C.D."/>
            <person name="Tuck P."/>
            <person name="Blalock B.J."/>
            <person name="Lin Y.Y."/>
            <person name="Smith M.E."/>
            <person name="Ochoa-Acuna H."/>
            <person name="Chen M.M."/>
            <person name="Childers C.P."/>
            <person name="Qu J."/>
            <person name="Dugan S."/>
            <person name="Lee S.L."/>
            <person name="Chao H."/>
            <person name="Dinh H."/>
            <person name="Han Y."/>
            <person name="Doddapaneni H."/>
            <person name="Worley K.C."/>
            <person name="Muzny D.M."/>
            <person name="Gibbs R.A."/>
            <person name="Richards S."/>
        </authorList>
    </citation>
    <scope>NUCLEOTIDE SEQUENCE</scope>
    <source>
        <strain evidence="11">HAZT.00-mixed</strain>
        <tissue evidence="11">Whole organism</tissue>
    </source>
</reference>
<organism evidence="11">
    <name type="scientific">Hyalella azteca</name>
    <name type="common">Amphipod</name>
    <dbReference type="NCBI Taxonomy" id="294128"/>
    <lineage>
        <taxon>Eukaryota</taxon>
        <taxon>Metazoa</taxon>
        <taxon>Ecdysozoa</taxon>
        <taxon>Arthropoda</taxon>
        <taxon>Crustacea</taxon>
        <taxon>Multicrustacea</taxon>
        <taxon>Malacostraca</taxon>
        <taxon>Eumalacostraca</taxon>
        <taxon>Peracarida</taxon>
        <taxon>Amphipoda</taxon>
        <taxon>Senticaudata</taxon>
        <taxon>Talitrida</taxon>
        <taxon>Talitroidea</taxon>
        <taxon>Hyalellidae</taxon>
        <taxon>Hyalella</taxon>
    </lineage>
</organism>
<gene>
    <name evidence="11" type="ORF">HAZT_HAZT004914</name>
</gene>
<keyword evidence="3 9" id="KW-0813">Transport</keyword>
<evidence type="ECO:0000256" key="6">
    <source>
        <dbReference type="ARBA" id="ARBA00022989"/>
    </source>
</evidence>
<evidence type="ECO:0000313" key="11">
    <source>
        <dbReference type="EMBL" id="KAA0190765.1"/>
    </source>
</evidence>
<dbReference type="InterPro" id="IPR023395">
    <property type="entry name" value="MCP_dom_sf"/>
</dbReference>
<comment type="caution">
    <text evidence="11">The sequence shown here is derived from an EMBL/GenBank/DDBJ whole genome shotgun (WGS) entry which is preliminary data.</text>
</comment>
<evidence type="ECO:0000256" key="4">
    <source>
        <dbReference type="ARBA" id="ARBA00022692"/>
    </source>
</evidence>
<dbReference type="Proteomes" id="UP000711488">
    <property type="component" value="Unassembled WGS sequence"/>
</dbReference>
<reference evidence="11" key="1">
    <citation type="submission" date="2014-08" db="EMBL/GenBank/DDBJ databases">
        <authorList>
            <person name="Murali S."/>
            <person name="Richards S."/>
            <person name="Bandaranaike D."/>
            <person name="Bellair M."/>
            <person name="Blankenburg K."/>
            <person name="Chao H."/>
            <person name="Dinh H."/>
            <person name="Doddapaneni H."/>
            <person name="Dugan-Rocha S."/>
            <person name="Elkadiri S."/>
            <person name="Gnanaolivu R."/>
            <person name="Hughes D."/>
            <person name="Lee S."/>
            <person name="Li M."/>
            <person name="Ming W."/>
            <person name="Munidasa M."/>
            <person name="Muniz J."/>
            <person name="Nguyen L."/>
            <person name="Osuji N."/>
            <person name="Pu L.-L."/>
            <person name="Puazo M."/>
            <person name="Skinner E."/>
            <person name="Qu C."/>
            <person name="Quiroz J."/>
            <person name="Raj R."/>
            <person name="Weissenberger G."/>
            <person name="Xin Y."/>
            <person name="Zou X."/>
            <person name="Han Y."/>
            <person name="Worley K."/>
            <person name="Muzny D."/>
            <person name="Gibbs R."/>
        </authorList>
    </citation>
    <scope>NUCLEOTIDE SEQUENCE</scope>
    <source>
        <strain evidence="11">HAZT.00-mixed</strain>
        <tissue evidence="11">Whole organism</tissue>
    </source>
</reference>